<protein>
    <submittedName>
        <fullName evidence="4">DNA polymerase delta subunit 3</fullName>
    </submittedName>
</protein>
<evidence type="ECO:0000313" key="3">
    <source>
        <dbReference type="Proteomes" id="UP000270296"/>
    </source>
</evidence>
<gene>
    <name evidence="2" type="ORF">SBAD_LOCUS2120</name>
</gene>
<feature type="region of interest" description="Disordered" evidence="1">
    <location>
        <begin position="35"/>
        <end position="200"/>
    </location>
</feature>
<accession>A0A183IES6</accession>
<dbReference type="Proteomes" id="UP000270296">
    <property type="component" value="Unassembled WGS sequence"/>
</dbReference>
<organism evidence="4">
    <name type="scientific">Soboliphyme baturini</name>
    <dbReference type="NCBI Taxonomy" id="241478"/>
    <lineage>
        <taxon>Eukaryota</taxon>
        <taxon>Metazoa</taxon>
        <taxon>Ecdysozoa</taxon>
        <taxon>Nematoda</taxon>
        <taxon>Enoplea</taxon>
        <taxon>Dorylaimia</taxon>
        <taxon>Dioctophymatida</taxon>
        <taxon>Dioctophymatoidea</taxon>
        <taxon>Soboliphymatidae</taxon>
        <taxon>Soboliphyme</taxon>
    </lineage>
</organism>
<dbReference type="EMBL" id="UZAM01007094">
    <property type="protein sequence ID" value="VDO96613.1"/>
    <property type="molecule type" value="Genomic_DNA"/>
</dbReference>
<reference evidence="4" key="1">
    <citation type="submission" date="2016-06" db="UniProtKB">
        <authorList>
            <consortium name="WormBaseParasite"/>
        </authorList>
    </citation>
    <scope>IDENTIFICATION</scope>
</reference>
<feature type="compositionally biased region" description="Polar residues" evidence="1">
    <location>
        <begin position="91"/>
        <end position="124"/>
    </location>
</feature>
<sequence>MKTDIHDEIDISIHGSEKEALLSAVTDRQTEEFFEGDAMLGEKNKRLSMASEDDESEQNVDNVFRQNKLNRPKNGSERVVQRDVAEECLSDGSSSAKRKIPSTTSEFSNSNLFTTESSPESSPVKQRPQHSKKEVNVALHSAQKKEKYETPSRTTIVTAQPRLSRNGFSQRAATVNSRGAVGNGDIVPPTPEEDRQKSVLKRRKVVHNTYVDEDGYLVTKCESEIETVRLKHEHSGVQQKLERNVEGASKPKKQASLTSFFGKN</sequence>
<keyword evidence="3" id="KW-1185">Reference proteome</keyword>
<feature type="compositionally biased region" description="Polar residues" evidence="1">
    <location>
        <begin position="59"/>
        <end position="69"/>
    </location>
</feature>
<feature type="compositionally biased region" description="Basic and acidic residues" evidence="1">
    <location>
        <begin position="74"/>
        <end position="85"/>
    </location>
</feature>
<proteinExistence type="predicted"/>
<feature type="compositionally biased region" description="Polar residues" evidence="1">
    <location>
        <begin position="255"/>
        <end position="264"/>
    </location>
</feature>
<evidence type="ECO:0000313" key="2">
    <source>
        <dbReference type="EMBL" id="VDO96613.1"/>
    </source>
</evidence>
<dbReference type="AlphaFoldDB" id="A0A183IES6"/>
<dbReference type="OrthoDB" id="514823at2759"/>
<name>A0A183IES6_9BILA</name>
<feature type="compositionally biased region" description="Basic and acidic residues" evidence="1">
    <location>
        <begin position="233"/>
        <end position="245"/>
    </location>
</feature>
<reference evidence="2 3" key="2">
    <citation type="submission" date="2018-11" db="EMBL/GenBank/DDBJ databases">
        <authorList>
            <consortium name="Pathogen Informatics"/>
        </authorList>
    </citation>
    <scope>NUCLEOTIDE SEQUENCE [LARGE SCALE GENOMIC DNA]</scope>
</reference>
<feature type="compositionally biased region" description="Polar residues" evidence="1">
    <location>
        <begin position="151"/>
        <end position="177"/>
    </location>
</feature>
<evidence type="ECO:0000256" key="1">
    <source>
        <dbReference type="SAM" id="MobiDB-lite"/>
    </source>
</evidence>
<dbReference type="WBParaSite" id="SBAD_0000222301-mRNA-1">
    <property type="protein sequence ID" value="SBAD_0000222301-mRNA-1"/>
    <property type="gene ID" value="SBAD_0000222301"/>
</dbReference>
<feature type="region of interest" description="Disordered" evidence="1">
    <location>
        <begin position="233"/>
        <end position="264"/>
    </location>
</feature>
<evidence type="ECO:0000313" key="4">
    <source>
        <dbReference type="WBParaSite" id="SBAD_0000222301-mRNA-1"/>
    </source>
</evidence>